<feature type="domain" description="CCHC-type" evidence="14">
    <location>
        <begin position="1464"/>
        <end position="1477"/>
    </location>
</feature>
<dbReference type="GO" id="GO:0016887">
    <property type="term" value="F:ATP hydrolysis activity"/>
    <property type="evidence" value="ECO:0007669"/>
    <property type="project" value="InterPro"/>
</dbReference>
<feature type="transmembrane region" description="Helical" evidence="12">
    <location>
        <begin position="267"/>
        <end position="292"/>
    </location>
</feature>
<dbReference type="InterPro" id="IPR001757">
    <property type="entry name" value="P_typ_ATPase"/>
</dbReference>
<dbReference type="Pfam" id="PF00122">
    <property type="entry name" value="E1-E2_ATPase"/>
    <property type="match status" value="1"/>
</dbReference>
<comment type="subcellular location">
    <subcellularLocation>
        <location evidence="1">Membrane</location>
        <topology evidence="1">Multi-pass membrane protein</topology>
    </subcellularLocation>
</comment>
<evidence type="ECO:0000256" key="9">
    <source>
        <dbReference type="ARBA" id="ARBA00022989"/>
    </source>
</evidence>
<reference evidence="15" key="1">
    <citation type="submission" date="2020-12" db="EMBL/GenBank/DDBJ databases">
        <title>Metabolic potential, ecology and presence of endohyphal bacteria is reflected in genomic diversity of Mucoromycotina.</title>
        <authorList>
            <person name="Muszewska A."/>
            <person name="Okrasinska A."/>
            <person name="Steczkiewicz K."/>
            <person name="Drgas O."/>
            <person name="Orlowska M."/>
            <person name="Perlinska-Lenart U."/>
            <person name="Aleksandrzak-Piekarczyk T."/>
            <person name="Szatraj K."/>
            <person name="Zielenkiewicz U."/>
            <person name="Pilsyk S."/>
            <person name="Malc E."/>
            <person name="Mieczkowski P."/>
            <person name="Kruszewska J.S."/>
            <person name="Biernat P."/>
            <person name="Pawlowska J."/>
        </authorList>
    </citation>
    <scope>NUCLEOTIDE SEQUENCE</scope>
    <source>
        <strain evidence="15">WA0000017839</strain>
    </source>
</reference>
<dbReference type="SFLD" id="SFLDS00003">
    <property type="entry name" value="Haloacid_Dehalogenase"/>
    <property type="match status" value="1"/>
</dbReference>
<keyword evidence="16" id="KW-1185">Reference proteome</keyword>
<evidence type="ECO:0000256" key="4">
    <source>
        <dbReference type="ARBA" id="ARBA00022723"/>
    </source>
</evidence>
<dbReference type="NCBIfam" id="TIGR01494">
    <property type="entry name" value="ATPase_P-type"/>
    <property type="match status" value="1"/>
</dbReference>
<dbReference type="InterPro" id="IPR023214">
    <property type="entry name" value="HAD_sf"/>
</dbReference>
<evidence type="ECO:0000313" key="16">
    <source>
        <dbReference type="Proteomes" id="UP000603453"/>
    </source>
</evidence>
<dbReference type="SUPFAM" id="SSF81660">
    <property type="entry name" value="Metal cation-transporting ATPase, ATP-binding domain N"/>
    <property type="match status" value="1"/>
</dbReference>
<dbReference type="InterPro" id="IPR023299">
    <property type="entry name" value="ATPase_P-typ_cyto_dom_N"/>
</dbReference>
<dbReference type="Gene3D" id="4.10.60.10">
    <property type="entry name" value="Zinc finger, CCHC-type"/>
    <property type="match status" value="5"/>
</dbReference>
<feature type="domain" description="CCHC-type" evidence="14">
    <location>
        <begin position="1594"/>
        <end position="1609"/>
    </location>
</feature>
<keyword evidence="7" id="KW-0460">Magnesium</keyword>
<feature type="transmembrane region" description="Helical" evidence="12">
    <location>
        <begin position="175"/>
        <end position="196"/>
    </location>
</feature>
<dbReference type="EMBL" id="JAEPRD010000091">
    <property type="protein sequence ID" value="KAG2199808.1"/>
    <property type="molecule type" value="Genomic_DNA"/>
</dbReference>
<accession>A0A8H7V1E0</accession>
<dbReference type="Gene3D" id="1.20.1110.10">
    <property type="entry name" value="Calcium-transporting ATPase, transmembrane domain"/>
    <property type="match status" value="1"/>
</dbReference>
<dbReference type="GO" id="GO:0008270">
    <property type="term" value="F:zinc ion binding"/>
    <property type="evidence" value="ECO:0007669"/>
    <property type="project" value="UniProtKB-KW"/>
</dbReference>
<dbReference type="InterPro" id="IPR044492">
    <property type="entry name" value="P_typ_ATPase_HD_dom"/>
</dbReference>
<dbReference type="InterPro" id="IPR036875">
    <property type="entry name" value="Znf_CCHC_sf"/>
</dbReference>
<evidence type="ECO:0000313" key="15">
    <source>
        <dbReference type="EMBL" id="KAG2199808.1"/>
    </source>
</evidence>
<dbReference type="SUPFAM" id="SSF56784">
    <property type="entry name" value="HAD-like"/>
    <property type="match status" value="1"/>
</dbReference>
<comment type="caution">
    <text evidence="15">The sequence shown here is derived from an EMBL/GenBank/DDBJ whole genome shotgun (WGS) entry which is preliminary data.</text>
</comment>
<dbReference type="OrthoDB" id="48943at2759"/>
<dbReference type="Gene3D" id="3.40.1110.10">
    <property type="entry name" value="Calcium-transporting ATPase, cytoplasmic domain N"/>
    <property type="match status" value="1"/>
</dbReference>
<evidence type="ECO:0000256" key="13">
    <source>
        <dbReference type="SAM" id="SignalP"/>
    </source>
</evidence>
<protein>
    <recommendedName>
        <fullName evidence="14">CCHC-type domain-containing protein</fullName>
    </recommendedName>
</protein>
<dbReference type="PRINTS" id="PR00119">
    <property type="entry name" value="CATATPASE"/>
</dbReference>
<keyword evidence="8" id="KW-1278">Translocase</keyword>
<dbReference type="Gene3D" id="3.40.50.1000">
    <property type="entry name" value="HAD superfamily/HAD-like"/>
    <property type="match status" value="2"/>
</dbReference>
<dbReference type="InterPro" id="IPR008250">
    <property type="entry name" value="ATPase_P-typ_transduc_dom_A_sf"/>
</dbReference>
<dbReference type="InterPro" id="IPR036412">
    <property type="entry name" value="HAD-like_sf"/>
</dbReference>
<feature type="domain" description="CCHC-type" evidence="14">
    <location>
        <begin position="1510"/>
        <end position="1525"/>
    </location>
</feature>
<dbReference type="InterPro" id="IPR006544">
    <property type="entry name" value="P-type_TPase_V"/>
</dbReference>
<feature type="transmembrane region" description="Helical" evidence="12">
    <location>
        <begin position="1422"/>
        <end position="1443"/>
    </location>
</feature>
<keyword evidence="13" id="KW-0732">Signal</keyword>
<keyword evidence="4" id="KW-0479">Metal-binding</keyword>
<keyword evidence="3 12" id="KW-0812">Transmembrane</keyword>
<feature type="transmembrane region" description="Helical" evidence="12">
    <location>
        <begin position="1163"/>
        <end position="1182"/>
    </location>
</feature>
<evidence type="ECO:0000256" key="10">
    <source>
        <dbReference type="ARBA" id="ARBA00023136"/>
    </source>
</evidence>
<dbReference type="GO" id="GO:0140358">
    <property type="term" value="F:P-type transmembrane transporter activity"/>
    <property type="evidence" value="ECO:0007669"/>
    <property type="project" value="InterPro"/>
</dbReference>
<feature type="transmembrane region" description="Helical" evidence="12">
    <location>
        <begin position="1281"/>
        <end position="1299"/>
    </location>
</feature>
<feature type="transmembrane region" description="Helical" evidence="12">
    <location>
        <begin position="472"/>
        <end position="490"/>
    </location>
</feature>
<dbReference type="InterPro" id="IPR018303">
    <property type="entry name" value="ATPase_P-typ_P_site"/>
</dbReference>
<dbReference type="SUPFAM" id="SSF57756">
    <property type="entry name" value="Retrovirus zinc finger-like domains"/>
    <property type="match status" value="4"/>
</dbReference>
<sequence length="1611" mass="180266">MLISNQKNFFWLLSCLIAITAPSWVNATPAFNTVNGYDLNSQVCPLPTYNSYHCPALCVRDINQCPETVRPSCPAGQTYCVDAVCRETCSSTLVSKCACPGAPSLQGAPIYPCLDNAFVNVNNFEASKKLAQTGAACGAYLRVSNVSDWNANPESIMWGQCPTPDYGELNFAEPVFIALYVFYGSCVFFLGGWAIYKSLRERVIKARYYQVSEMKRDEYSHDEKIREDIKDDGLGNKTAADGLSNDSTSVNSDEQDGMIIKAYKRDYLGSLVSTLYMLQTVGMVAYMILITYDYYQDYLFFRGFAVVQGSTFIAMWYIFFIWFALLTIFKNRLSNFFRIQCAYGQGEYVQVERMEPDIILMEDNDKIMTFVRHLERDIKHLFGLDVVVDTSTLQKTAKGTKYFIYQCTRYVYHPETQLFKPHNFELGTTNGQLAELTAGMTSEEAMHREELIGPNFIEVYVPSIPMAILREFTSFFYIYQFTALWMFYYFAYWQVGIADTAVILVSAMVKVYVRVKSEIRIKKMAEFTDQINIFRDGKWMEASTSALVPGDVFEVAEGKTAPCDAVILSGNIVADESSLTGEPLPIRKFPLRKNDPTEYESMGAGKISTIFAGTIISQAQRTEHNMPVTALVMNTGTATDKGELVKKILFPTRVSFIFDEQIKIVILILLCCGLICLGLAIWLYTSGTSAWFYAMFAICQLVSPLLPAALVVGQSVAAGRLRKKQIFCVDLPRILMAGKVQLFCFDKTGTLTKEGLEFFGAKPILGIDTIVEQRAGNTVPQFDRHIEAMQDIPRLMQIGLATCHAVTVLNGQFIGNPVDIEMFRSSKWTLSDAPADESYVDTLTPPMDLPGQINTPVHVLKRFEFVHARMSMSVAVLDTHTNKVHIFVKGAYEKIKDLCNPASLPADYDAASAGMAREGCYVLALAHREIHLDQIGGMAGFSNWSRDQMEQDIDFAGLVVFKNLLKEDTTENILELKRGDTRTIMITGDTALTGVYIARQCGMVQEGARVLLGDVDQSKNRIVWTDVDQPEVFADVNVDEILLNGAHTPCELAVTGKAFEWLCEHDMMRKYLLDTRVFARMTPNGKVQCVQLHMERGITAMTGDGGNDCGALRAAHVGIAMSDAEASIVSPFSTSNRSVRSCVELIRQGRGALATSITGYKYLIMYGQVMMMLKIFTFYFSITMSQSVWIFVDVFITVLLTWAVSQSQAATRLEPQRPTARLLGPQTLASGMGIVAINWIFLIGAFVMLFKQGWYRCNEFDSAAVDISKWWLLADNYEAEVLALVCLFQFINNAAVFNFGYKFRQSFFRNYFLVLLWLLYLAVVSYWMLAEPNAFGCLFRFNCGTKSVLEQFGYRIPSSSIEAYNTPLGHNVMPVDFRWKLWGLCIGNCLAALAYEKLVVIGPVHTFLAKRYPVARLQIKNLCLTIYLETVISLAIVYCWFYVRLQKEETGHQAKDCSKSESVCYNCQQGGHMSKDCVEPRAEKLCYKCQQAGHLSRDCPDASSGDGPACYSCGKSGHMSRNCPEGVSNNRGYNNDRSFSAPRSCYNCGQTGHMSRDCTSASNGGGQSAQKCYNCGNSGHISRDCDQPAQAKTCYKCQQTGHISRDCPQEE</sequence>
<evidence type="ECO:0000256" key="11">
    <source>
        <dbReference type="PROSITE-ProRule" id="PRU00047"/>
    </source>
</evidence>
<dbReference type="PROSITE" id="PS50158">
    <property type="entry name" value="ZF_CCHC"/>
    <property type="match status" value="6"/>
</dbReference>
<dbReference type="NCBIfam" id="TIGR01657">
    <property type="entry name" value="P-ATPase-V"/>
    <property type="match status" value="1"/>
</dbReference>
<dbReference type="SFLD" id="SFLDG00002">
    <property type="entry name" value="C1.7:_P-type_atpase_like"/>
    <property type="match status" value="1"/>
</dbReference>
<evidence type="ECO:0000256" key="1">
    <source>
        <dbReference type="ARBA" id="ARBA00004141"/>
    </source>
</evidence>
<dbReference type="GO" id="GO:0019829">
    <property type="term" value="F:ATPase-coupled monoatomic cation transmembrane transporter activity"/>
    <property type="evidence" value="ECO:0007669"/>
    <property type="project" value="TreeGrafter"/>
</dbReference>
<feature type="transmembrane region" description="Helical" evidence="12">
    <location>
        <begin position="1226"/>
        <end position="1250"/>
    </location>
</feature>
<feature type="signal peptide" evidence="13">
    <location>
        <begin position="1"/>
        <end position="27"/>
    </location>
</feature>
<feature type="chain" id="PRO_5034462841" description="CCHC-type domain-containing protein" evidence="13">
    <location>
        <begin position="28"/>
        <end position="1611"/>
    </location>
</feature>
<dbReference type="SUPFAM" id="SSF81665">
    <property type="entry name" value="Calcium ATPase, transmembrane domain M"/>
    <property type="match status" value="1"/>
</dbReference>
<dbReference type="InterPro" id="IPR023298">
    <property type="entry name" value="ATPase_P-typ_TM_dom_sf"/>
</dbReference>
<feature type="transmembrane region" description="Helical" evidence="12">
    <location>
        <begin position="304"/>
        <end position="329"/>
    </location>
</feature>
<keyword evidence="6" id="KW-0067">ATP-binding</keyword>
<dbReference type="SUPFAM" id="SSF81653">
    <property type="entry name" value="Calcium ATPase, transduction domain A"/>
    <property type="match status" value="1"/>
</dbReference>
<evidence type="ECO:0000256" key="5">
    <source>
        <dbReference type="ARBA" id="ARBA00022741"/>
    </source>
</evidence>
<dbReference type="GO" id="GO:0016020">
    <property type="term" value="C:membrane"/>
    <property type="evidence" value="ECO:0007669"/>
    <property type="project" value="UniProtKB-SubCell"/>
</dbReference>
<feature type="transmembrane region" description="Helical" evidence="12">
    <location>
        <begin position="1188"/>
        <end position="1205"/>
    </location>
</feature>
<dbReference type="PANTHER" id="PTHR45630">
    <property type="entry name" value="CATION-TRANSPORTING ATPASE-RELATED"/>
    <property type="match status" value="1"/>
</dbReference>
<feature type="transmembrane region" description="Helical" evidence="12">
    <location>
        <begin position="690"/>
        <end position="713"/>
    </location>
</feature>
<name>A0A8H7V1E0_9FUNG</name>
<feature type="transmembrane region" description="Helical" evidence="12">
    <location>
        <begin position="496"/>
        <end position="513"/>
    </location>
</feature>
<feature type="transmembrane region" description="Helical" evidence="12">
    <location>
        <begin position="664"/>
        <end position="684"/>
    </location>
</feature>
<dbReference type="PROSITE" id="PS00154">
    <property type="entry name" value="ATPASE_E1_E2"/>
    <property type="match status" value="1"/>
</dbReference>
<comment type="similarity">
    <text evidence="2">Belongs to the cation transport ATPase (P-type) (TC 3.A.3) family. Type V subfamily.</text>
</comment>
<dbReference type="SMART" id="SM00343">
    <property type="entry name" value="ZnF_C2HC"/>
    <property type="match status" value="7"/>
</dbReference>
<dbReference type="GO" id="GO:0003676">
    <property type="term" value="F:nucleic acid binding"/>
    <property type="evidence" value="ECO:0007669"/>
    <property type="project" value="InterPro"/>
</dbReference>
<feature type="transmembrane region" description="Helical" evidence="12">
    <location>
        <begin position="1381"/>
        <end position="1401"/>
    </location>
</feature>
<dbReference type="Gene3D" id="2.70.150.10">
    <property type="entry name" value="Calcium-transporting ATPase, cytoplasmic transduction domain A"/>
    <property type="match status" value="1"/>
</dbReference>
<dbReference type="SFLD" id="SFLDF00027">
    <property type="entry name" value="p-type_atpase"/>
    <property type="match status" value="1"/>
</dbReference>
<dbReference type="Proteomes" id="UP000603453">
    <property type="component" value="Unassembled WGS sequence"/>
</dbReference>
<proteinExistence type="inferred from homology"/>
<evidence type="ECO:0000256" key="6">
    <source>
        <dbReference type="ARBA" id="ARBA00022840"/>
    </source>
</evidence>
<feature type="domain" description="CCHC-type" evidence="14">
    <location>
        <begin position="1545"/>
        <end position="1560"/>
    </location>
</feature>
<keyword evidence="10 12" id="KW-0472">Membrane</keyword>
<feature type="domain" description="CCHC-type" evidence="14">
    <location>
        <begin position="1571"/>
        <end position="1587"/>
    </location>
</feature>
<organism evidence="15 16">
    <name type="scientific">Mucor saturninus</name>
    <dbReference type="NCBI Taxonomy" id="64648"/>
    <lineage>
        <taxon>Eukaryota</taxon>
        <taxon>Fungi</taxon>
        <taxon>Fungi incertae sedis</taxon>
        <taxon>Mucoromycota</taxon>
        <taxon>Mucoromycotina</taxon>
        <taxon>Mucoromycetes</taxon>
        <taxon>Mucorales</taxon>
        <taxon>Mucorineae</taxon>
        <taxon>Mucoraceae</taxon>
        <taxon>Mucor</taxon>
    </lineage>
</organism>
<dbReference type="InterPro" id="IPR001878">
    <property type="entry name" value="Znf_CCHC"/>
</dbReference>
<feature type="domain" description="CCHC-type" evidence="14">
    <location>
        <begin position="1486"/>
        <end position="1501"/>
    </location>
</feature>
<evidence type="ECO:0000256" key="12">
    <source>
        <dbReference type="SAM" id="Phobius"/>
    </source>
</evidence>
<evidence type="ECO:0000256" key="3">
    <source>
        <dbReference type="ARBA" id="ARBA00022692"/>
    </source>
</evidence>
<keyword evidence="5" id="KW-0547">Nucleotide-binding</keyword>
<keyword evidence="11" id="KW-0862">Zinc</keyword>
<dbReference type="GO" id="GO:0005524">
    <property type="term" value="F:ATP binding"/>
    <property type="evidence" value="ECO:0007669"/>
    <property type="project" value="UniProtKB-KW"/>
</dbReference>
<dbReference type="PANTHER" id="PTHR45630:SF11">
    <property type="entry name" value="CATION-TRANSPORTING P-TYPE ATPASE N-TERMINAL DOMAIN-CONTAINING PROTEIN"/>
    <property type="match status" value="1"/>
</dbReference>
<evidence type="ECO:0000256" key="8">
    <source>
        <dbReference type="ARBA" id="ARBA00022967"/>
    </source>
</evidence>
<evidence type="ECO:0000259" key="14">
    <source>
        <dbReference type="PROSITE" id="PS50158"/>
    </source>
</evidence>
<keyword evidence="11" id="KW-0863">Zinc-finger</keyword>
<dbReference type="Pfam" id="PF13246">
    <property type="entry name" value="Cation_ATPase"/>
    <property type="match status" value="1"/>
</dbReference>
<dbReference type="InterPro" id="IPR059000">
    <property type="entry name" value="ATPase_P-type_domA"/>
</dbReference>
<gene>
    <name evidence="15" type="ORF">INT47_009421</name>
</gene>
<evidence type="ECO:0000256" key="7">
    <source>
        <dbReference type="ARBA" id="ARBA00022842"/>
    </source>
</evidence>
<evidence type="ECO:0000256" key="2">
    <source>
        <dbReference type="ARBA" id="ARBA00006000"/>
    </source>
</evidence>
<feature type="transmembrane region" description="Helical" evidence="12">
    <location>
        <begin position="1311"/>
        <end position="1329"/>
    </location>
</feature>
<dbReference type="Pfam" id="PF00098">
    <property type="entry name" value="zf-CCHC"/>
    <property type="match status" value="6"/>
</dbReference>
<keyword evidence="9 12" id="KW-1133">Transmembrane helix</keyword>